<dbReference type="SUPFAM" id="SSF50978">
    <property type="entry name" value="WD40 repeat-like"/>
    <property type="match status" value="1"/>
</dbReference>
<dbReference type="PROSITE" id="PS50294">
    <property type="entry name" value="WD_REPEATS_REGION"/>
    <property type="match status" value="1"/>
</dbReference>
<dbReference type="SMART" id="SM00320">
    <property type="entry name" value="WD40"/>
    <property type="match status" value="4"/>
</dbReference>
<evidence type="ECO:0000313" key="4">
    <source>
        <dbReference type="EMBL" id="OEH78000.1"/>
    </source>
</evidence>
<dbReference type="InParanoid" id="A0A1D3D3H9"/>
<reference evidence="4 5" key="1">
    <citation type="journal article" date="2016" name="BMC Genomics">
        <title>Comparative genomics reveals Cyclospora cayetanensis possesses coccidia-like metabolism and invasion components but unique surface antigens.</title>
        <authorList>
            <person name="Liu S."/>
            <person name="Wang L."/>
            <person name="Zheng H."/>
            <person name="Xu Z."/>
            <person name="Roellig D.M."/>
            <person name="Li N."/>
            <person name="Frace M.A."/>
            <person name="Tang K."/>
            <person name="Arrowood M.J."/>
            <person name="Moss D.M."/>
            <person name="Zhang L."/>
            <person name="Feng Y."/>
            <person name="Xiao L."/>
        </authorList>
    </citation>
    <scope>NUCLEOTIDE SEQUENCE [LARGE SCALE GENOMIC DNA]</scope>
    <source>
        <strain evidence="4 5">CHN_HEN01</strain>
    </source>
</reference>
<dbReference type="PANTHER" id="PTHR19848">
    <property type="entry name" value="WD40 REPEAT PROTEIN"/>
    <property type="match status" value="1"/>
</dbReference>
<dbReference type="Proteomes" id="UP000095192">
    <property type="component" value="Unassembled WGS sequence"/>
</dbReference>
<feature type="repeat" description="WD" evidence="3">
    <location>
        <begin position="53"/>
        <end position="94"/>
    </location>
</feature>
<dbReference type="EMBL" id="JROU02000906">
    <property type="protein sequence ID" value="OEH78000.1"/>
    <property type="molecule type" value="Genomic_DNA"/>
</dbReference>
<name>A0A1D3D3H9_9EIME</name>
<comment type="caution">
    <text evidence="4">The sequence shown here is derived from an EMBL/GenBank/DDBJ whole genome shotgun (WGS) entry which is preliminary data.</text>
</comment>
<feature type="repeat" description="WD" evidence="3">
    <location>
        <begin position="202"/>
        <end position="243"/>
    </location>
</feature>
<dbReference type="VEuPathDB" id="ToxoDB:cyc_06476"/>
<gene>
    <name evidence="4" type="ORF">cyc_06476</name>
</gene>
<dbReference type="PROSITE" id="PS50082">
    <property type="entry name" value="WD_REPEATS_2"/>
    <property type="match status" value="2"/>
</dbReference>
<accession>A0A1D3D3H9</accession>
<sequence>MDWSVCYERCSSSARLVPPRSPRRWLPVARLGAAVPLEQQQQAASPPGHPLPRDAGEEEVLRLAFSPCGSLLATCTSWGSVSVWDVERGASLMQLPLMLPAAATTVAWHCSGAYLWVGCADGSLLLLPLRARPLSGSLLSPHGLFVAAYKGAHSGGVLGVCTVSSALAADSGAAARLCWSTGADGFVRLWDLRQQRSACVEVYGHAAAATGVAAAPDGSALASAGADGLLRLWDAASLRLLKTTDGVGGGSRRCSGLLRQS</sequence>
<dbReference type="Gene3D" id="2.130.10.10">
    <property type="entry name" value="YVTN repeat-like/Quinoprotein amine dehydrogenase"/>
    <property type="match status" value="2"/>
</dbReference>
<evidence type="ECO:0000256" key="1">
    <source>
        <dbReference type="ARBA" id="ARBA00022574"/>
    </source>
</evidence>
<evidence type="ECO:0000256" key="3">
    <source>
        <dbReference type="PROSITE-ProRule" id="PRU00221"/>
    </source>
</evidence>
<keyword evidence="2" id="KW-0677">Repeat</keyword>
<keyword evidence="5" id="KW-1185">Reference proteome</keyword>
<evidence type="ECO:0000313" key="5">
    <source>
        <dbReference type="Proteomes" id="UP000095192"/>
    </source>
</evidence>
<dbReference type="InterPro" id="IPR036322">
    <property type="entry name" value="WD40_repeat_dom_sf"/>
</dbReference>
<protein>
    <submittedName>
        <fullName evidence="4">Uncharacterized protein</fullName>
    </submittedName>
</protein>
<organism evidence="4 5">
    <name type="scientific">Cyclospora cayetanensis</name>
    <dbReference type="NCBI Taxonomy" id="88456"/>
    <lineage>
        <taxon>Eukaryota</taxon>
        <taxon>Sar</taxon>
        <taxon>Alveolata</taxon>
        <taxon>Apicomplexa</taxon>
        <taxon>Conoidasida</taxon>
        <taxon>Coccidia</taxon>
        <taxon>Eucoccidiorida</taxon>
        <taxon>Eimeriorina</taxon>
        <taxon>Eimeriidae</taxon>
        <taxon>Cyclospora</taxon>
    </lineage>
</organism>
<dbReference type="Pfam" id="PF00400">
    <property type="entry name" value="WD40"/>
    <property type="match status" value="2"/>
</dbReference>
<proteinExistence type="predicted"/>
<dbReference type="AlphaFoldDB" id="A0A1D3D3H9"/>
<dbReference type="PANTHER" id="PTHR19848:SF8">
    <property type="entry name" value="F-BOX AND WD REPEAT DOMAIN CONTAINING 7"/>
    <property type="match status" value="1"/>
</dbReference>
<keyword evidence="1 3" id="KW-0853">WD repeat</keyword>
<dbReference type="InterPro" id="IPR001680">
    <property type="entry name" value="WD40_rpt"/>
</dbReference>
<evidence type="ECO:0000256" key="2">
    <source>
        <dbReference type="ARBA" id="ARBA00022737"/>
    </source>
</evidence>
<dbReference type="InterPro" id="IPR015943">
    <property type="entry name" value="WD40/YVTN_repeat-like_dom_sf"/>
</dbReference>
<dbReference type="VEuPathDB" id="ToxoDB:LOC34622634"/>